<reference evidence="1" key="1">
    <citation type="submission" date="2018-03" db="EMBL/GenBank/DDBJ databases">
        <authorList>
            <person name="Guldener U."/>
        </authorList>
    </citation>
    <scope>NUCLEOTIDE SEQUENCE</scope>
</reference>
<dbReference type="PANTHER" id="PTHR46411:SF3">
    <property type="entry name" value="AAA+ ATPASE DOMAIN-CONTAINING PROTEIN"/>
    <property type="match status" value="1"/>
</dbReference>
<protein>
    <recommendedName>
        <fullName evidence="3">ATPase AAA-type core domain-containing protein</fullName>
    </recommendedName>
</protein>
<evidence type="ECO:0008006" key="3">
    <source>
        <dbReference type="Google" id="ProtNLM"/>
    </source>
</evidence>
<dbReference type="Gene3D" id="3.40.50.300">
    <property type="entry name" value="P-loop containing nucleotide triphosphate hydrolases"/>
    <property type="match status" value="1"/>
</dbReference>
<comment type="caution">
    <text evidence="1">The sequence shown here is derived from an EMBL/GenBank/DDBJ whole genome shotgun (WGS) entry which is preliminary data.</text>
</comment>
<evidence type="ECO:0000313" key="1">
    <source>
        <dbReference type="EMBL" id="SPJ73106.1"/>
    </source>
</evidence>
<dbReference type="PANTHER" id="PTHR46411">
    <property type="entry name" value="FAMILY ATPASE, PUTATIVE-RELATED"/>
    <property type="match status" value="1"/>
</dbReference>
<dbReference type="Proteomes" id="UP001187734">
    <property type="component" value="Unassembled WGS sequence"/>
</dbReference>
<organism evidence="1 2">
    <name type="scientific">Fusarium torulosum</name>
    <dbReference type="NCBI Taxonomy" id="33205"/>
    <lineage>
        <taxon>Eukaryota</taxon>
        <taxon>Fungi</taxon>
        <taxon>Dikarya</taxon>
        <taxon>Ascomycota</taxon>
        <taxon>Pezizomycotina</taxon>
        <taxon>Sordariomycetes</taxon>
        <taxon>Hypocreomycetidae</taxon>
        <taxon>Hypocreales</taxon>
        <taxon>Nectriaceae</taxon>
        <taxon>Fusarium</taxon>
    </lineage>
</organism>
<evidence type="ECO:0000313" key="2">
    <source>
        <dbReference type="Proteomes" id="UP001187734"/>
    </source>
</evidence>
<accession>A0AAE8M2H2</accession>
<dbReference type="EMBL" id="ONZP01000088">
    <property type="protein sequence ID" value="SPJ73106.1"/>
    <property type="molecule type" value="Genomic_DNA"/>
</dbReference>
<name>A0AAE8M2H2_9HYPO</name>
<dbReference type="SUPFAM" id="SSF52540">
    <property type="entry name" value="P-loop containing nucleoside triphosphate hydrolases"/>
    <property type="match status" value="1"/>
</dbReference>
<keyword evidence="2" id="KW-1185">Reference proteome</keyword>
<dbReference type="AlphaFoldDB" id="A0AAE8M2H2"/>
<sequence length="110" mass="11841">MGYVHSNIPATKLLLIVDKGYFDVGLVREIAWGSAAFDQLVLPHDYKQTIRAFVDAQMSGLDEFDDIIKGKGRGIIMLLSGEPGTGKTLTAESGMSSLENVLSPTDPSLV</sequence>
<gene>
    <name evidence="1" type="ORF">FTOL_02835</name>
</gene>
<proteinExistence type="predicted"/>
<dbReference type="InterPro" id="IPR027417">
    <property type="entry name" value="P-loop_NTPase"/>
</dbReference>